<dbReference type="OrthoDB" id="313366at2759"/>
<dbReference type="EMBL" id="NCKV01000654">
    <property type="protein sequence ID" value="RWS30070.1"/>
    <property type="molecule type" value="Genomic_DNA"/>
</dbReference>
<accession>A0A443SRA9</accession>
<dbReference type="STRING" id="299467.A0A443SRA9"/>
<protein>
    <submittedName>
        <fullName evidence="1">S phase cyclin A-associated protein in the endoplasmic reticulum-like protein</fullName>
    </submittedName>
</protein>
<keyword evidence="2" id="KW-1185">Reference proteome</keyword>
<gene>
    <name evidence="1" type="ORF">B4U80_00415</name>
</gene>
<name>A0A443SRA9_9ACAR</name>
<dbReference type="PANTHER" id="PTHR31434:SF2">
    <property type="entry name" value="S PHASE CYCLIN A-ASSOCIATED PROTEIN IN THE ENDOPLASMIC RETICULUM"/>
    <property type="match status" value="1"/>
</dbReference>
<proteinExistence type="predicted"/>
<evidence type="ECO:0000313" key="1">
    <source>
        <dbReference type="EMBL" id="RWS30070.1"/>
    </source>
</evidence>
<evidence type="ECO:0000313" key="2">
    <source>
        <dbReference type="Proteomes" id="UP000288716"/>
    </source>
</evidence>
<reference evidence="1 2" key="1">
    <citation type="journal article" date="2018" name="Gigascience">
        <title>Genomes of trombidid mites reveal novel predicted allergens and laterally-transferred genes associated with secondary metabolism.</title>
        <authorList>
            <person name="Dong X."/>
            <person name="Chaisiri K."/>
            <person name="Xia D."/>
            <person name="Armstrong S.D."/>
            <person name="Fang Y."/>
            <person name="Donnelly M.J."/>
            <person name="Kadowaki T."/>
            <person name="McGarry J.W."/>
            <person name="Darby A.C."/>
            <person name="Makepeace B.L."/>
        </authorList>
    </citation>
    <scope>NUCLEOTIDE SEQUENCE [LARGE SCALE GENOMIC DNA]</scope>
    <source>
        <strain evidence="1">UoL-UT</strain>
    </source>
</reference>
<dbReference type="VEuPathDB" id="VectorBase:LDEU001972"/>
<dbReference type="Proteomes" id="UP000288716">
    <property type="component" value="Unassembled WGS sequence"/>
</dbReference>
<dbReference type="PANTHER" id="PTHR31434">
    <property type="entry name" value="S PHASE CYCLIN A-ASSOCIATED PROTEIN IN THE ENDOPLASMIC RETICULUM"/>
    <property type="match status" value="1"/>
</dbReference>
<sequence>MTQITGVISLVYGILLNTGISSRNHSPPKPASNHTLSLSLQSLRLLNHFACVDLHMLQAILGSEGLSLQLRHIASYLLWYCSHWNNTALLHELILLIGYFTVLNVDNQNVMQSGRDPQQATILQQLCSLPFDYFSNPKLTRVLFPTLISCCFRNDENKAVLQQEMSAVMLSSFIEV</sequence>
<comment type="caution">
    <text evidence="1">The sequence shown here is derived from an EMBL/GenBank/DDBJ whole genome shotgun (WGS) entry which is preliminary data.</text>
</comment>
<dbReference type="AlphaFoldDB" id="A0A443SRA9"/>
<organism evidence="1 2">
    <name type="scientific">Leptotrombidium deliense</name>
    <dbReference type="NCBI Taxonomy" id="299467"/>
    <lineage>
        <taxon>Eukaryota</taxon>
        <taxon>Metazoa</taxon>
        <taxon>Ecdysozoa</taxon>
        <taxon>Arthropoda</taxon>
        <taxon>Chelicerata</taxon>
        <taxon>Arachnida</taxon>
        <taxon>Acari</taxon>
        <taxon>Acariformes</taxon>
        <taxon>Trombidiformes</taxon>
        <taxon>Prostigmata</taxon>
        <taxon>Anystina</taxon>
        <taxon>Parasitengona</taxon>
        <taxon>Trombiculoidea</taxon>
        <taxon>Trombiculidae</taxon>
        <taxon>Leptotrombidium</taxon>
    </lineage>
</organism>